<evidence type="ECO:0000313" key="2">
    <source>
        <dbReference type="EMBL" id="CAI9917896.1"/>
    </source>
</evidence>
<dbReference type="AlphaFoldDB" id="A0AA86NF26"/>
<proteinExistence type="predicted"/>
<evidence type="ECO:0000313" key="5">
    <source>
        <dbReference type="EMBL" id="CAL6105948.1"/>
    </source>
</evidence>
<dbReference type="Proteomes" id="UP001642409">
    <property type="component" value="Unassembled WGS sequence"/>
</dbReference>
<evidence type="ECO:0000313" key="3">
    <source>
        <dbReference type="EMBL" id="CAI9945187.1"/>
    </source>
</evidence>
<dbReference type="EMBL" id="CAXDID020000603">
    <property type="protein sequence ID" value="CAL6105948.1"/>
    <property type="molecule type" value="Genomic_DNA"/>
</dbReference>
<reference evidence="2" key="1">
    <citation type="submission" date="2023-06" db="EMBL/GenBank/DDBJ databases">
        <authorList>
            <person name="Kurt Z."/>
        </authorList>
    </citation>
    <scope>NUCLEOTIDE SEQUENCE</scope>
</reference>
<protein>
    <submittedName>
        <fullName evidence="4">Hypothetical_protein</fullName>
    </submittedName>
</protein>
<keyword evidence="1" id="KW-0472">Membrane</keyword>
<feature type="transmembrane region" description="Helical" evidence="1">
    <location>
        <begin position="61"/>
        <end position="81"/>
    </location>
</feature>
<accession>A0AA86NF26</accession>
<dbReference type="EMBL" id="CATOUU010000143">
    <property type="protein sequence ID" value="CAI9917896.1"/>
    <property type="molecule type" value="Genomic_DNA"/>
</dbReference>
<name>A0AA86NF26_9EUKA</name>
<keyword evidence="1" id="KW-0812">Transmembrane</keyword>
<evidence type="ECO:0000256" key="1">
    <source>
        <dbReference type="SAM" id="Phobius"/>
    </source>
</evidence>
<gene>
    <name evidence="3" type="ORF">HINF_LOCUS32832</name>
    <name evidence="2" type="ORF">HINF_LOCUS5541</name>
    <name evidence="4" type="ORF">HINF_LOCUS62937</name>
    <name evidence="5" type="ORF">HINF_LOCUS73508</name>
</gene>
<dbReference type="EMBL" id="CAXDID020000389">
    <property type="protein sequence ID" value="CAL6085971.1"/>
    <property type="molecule type" value="Genomic_DNA"/>
</dbReference>
<reference evidence="4 6" key="2">
    <citation type="submission" date="2024-07" db="EMBL/GenBank/DDBJ databases">
        <authorList>
            <person name="Akdeniz Z."/>
        </authorList>
    </citation>
    <scope>NUCLEOTIDE SEQUENCE [LARGE SCALE GENOMIC DNA]</scope>
</reference>
<evidence type="ECO:0000313" key="6">
    <source>
        <dbReference type="Proteomes" id="UP001642409"/>
    </source>
</evidence>
<evidence type="ECO:0000313" key="4">
    <source>
        <dbReference type="EMBL" id="CAL6085971.1"/>
    </source>
</evidence>
<keyword evidence="1" id="KW-1133">Transmembrane helix</keyword>
<dbReference type="EMBL" id="CATOUU010000741">
    <property type="protein sequence ID" value="CAI9945187.1"/>
    <property type="molecule type" value="Genomic_DNA"/>
</dbReference>
<comment type="caution">
    <text evidence="2">The sequence shown here is derived from an EMBL/GenBank/DDBJ whole genome shotgun (WGS) entry which is preliminary data.</text>
</comment>
<keyword evidence="6" id="KW-1185">Reference proteome</keyword>
<organism evidence="2">
    <name type="scientific">Hexamita inflata</name>
    <dbReference type="NCBI Taxonomy" id="28002"/>
    <lineage>
        <taxon>Eukaryota</taxon>
        <taxon>Metamonada</taxon>
        <taxon>Diplomonadida</taxon>
        <taxon>Hexamitidae</taxon>
        <taxon>Hexamitinae</taxon>
        <taxon>Hexamita</taxon>
    </lineage>
</organism>
<sequence>MTNLTSELSFCYIILLKIKAIYEGILQDWVHLYRGSENHWSTLLQMGPGSKQQTQVEETNLFVISMFSMFFCSFCFIFNIIQKLLQFNRQKKKTELVDELTHALLSKLQGKQLNNMQDEQKKFNLNIICGFMLPTVMTRPCTNQKQKLLPEVETSFIWKLQTWENLEYYKIHVFINKQQIQCSLAKMLETQVLVIYNY</sequence>